<evidence type="ECO:0000259" key="1">
    <source>
        <dbReference type="Pfam" id="PF04326"/>
    </source>
</evidence>
<comment type="caution">
    <text evidence="2">The sequence shown here is derived from an EMBL/GenBank/DDBJ whole genome shotgun (WGS) entry which is preliminary data.</text>
</comment>
<sequence>MVMTDDALRRLINFSNLRARVKLYNLGEGNPGSWDSNDFGLVRGVDVRLEDFANLSFVDLHSFVQGEFALPERECVVFGFHFYNGKIYENFGALFYRSGDITLNFNLSGGNFRSLEYARSHVEQVFISAGATVESLEHMEADEEVDEDYWSVTLAVSDFSVLVGAVGEAMKATRSALCTFRGELGPDRFVETRQSILNGEFSNLLGAKECDWLECKSTLSLGSREGNEMLVKSVCGFANGFRSSLLVVGVRTRPLNGSDTVAEVTPVSSRVHTVDRYQKIIDDYVSPAIRGMKIDAVPVDDGVVVVVMIPAQPEHEKLFVVTTSNGAGSTKTKVQSVYQRRGDRTVQLSTADMHALLSAGYQKLRSEQ</sequence>
<gene>
    <name evidence="2" type="ORF">CFN78_18885</name>
</gene>
<organism evidence="2 3">
    <name type="scientific">Amycolatopsis antarctica</name>
    <dbReference type="NCBI Taxonomy" id="1854586"/>
    <lineage>
        <taxon>Bacteria</taxon>
        <taxon>Bacillati</taxon>
        <taxon>Actinomycetota</taxon>
        <taxon>Actinomycetes</taxon>
        <taxon>Pseudonocardiales</taxon>
        <taxon>Pseudonocardiaceae</taxon>
        <taxon>Amycolatopsis</taxon>
    </lineage>
</organism>
<dbReference type="Gene3D" id="3.30.950.30">
    <property type="entry name" value="Schlafen, AAA domain"/>
    <property type="match status" value="1"/>
</dbReference>
<dbReference type="EMBL" id="NKYE01000012">
    <property type="protein sequence ID" value="OZM71594.1"/>
    <property type="molecule type" value="Genomic_DNA"/>
</dbReference>
<protein>
    <recommendedName>
        <fullName evidence="1">Schlafen AlbA-2 domain-containing protein</fullName>
    </recommendedName>
</protein>
<dbReference type="InterPro" id="IPR007421">
    <property type="entry name" value="Schlafen_AlbA_2_dom"/>
</dbReference>
<dbReference type="InterPro" id="IPR038461">
    <property type="entry name" value="Schlafen_AlbA_2_dom_sf"/>
</dbReference>
<dbReference type="Pfam" id="PF04326">
    <property type="entry name" value="SLFN_AlbA_2"/>
    <property type="match status" value="1"/>
</dbReference>
<accession>A0A263CZJ1</accession>
<reference evidence="2 3" key="1">
    <citation type="submission" date="2017-07" db="EMBL/GenBank/DDBJ databases">
        <title>Amycolatopsis antarcticus sp. nov., isolated from the surface of an Antarcticus brown macroalga.</title>
        <authorList>
            <person name="Wang J."/>
            <person name="Leiva S."/>
            <person name="Huang J."/>
            <person name="Huang Y."/>
        </authorList>
    </citation>
    <scope>NUCLEOTIDE SEQUENCE [LARGE SCALE GENOMIC DNA]</scope>
    <source>
        <strain evidence="2 3">AU-G6</strain>
    </source>
</reference>
<evidence type="ECO:0000313" key="3">
    <source>
        <dbReference type="Proteomes" id="UP000242444"/>
    </source>
</evidence>
<dbReference type="Proteomes" id="UP000242444">
    <property type="component" value="Unassembled WGS sequence"/>
</dbReference>
<dbReference type="AlphaFoldDB" id="A0A263CZJ1"/>
<evidence type="ECO:0000313" key="2">
    <source>
        <dbReference type="EMBL" id="OZM71594.1"/>
    </source>
</evidence>
<dbReference type="OrthoDB" id="4330464at2"/>
<feature type="domain" description="Schlafen AlbA-2" evidence="1">
    <location>
        <begin position="209"/>
        <end position="348"/>
    </location>
</feature>
<dbReference type="InParanoid" id="A0A263CZJ1"/>
<name>A0A263CZJ1_9PSEU</name>
<keyword evidence="3" id="KW-1185">Reference proteome</keyword>
<proteinExistence type="predicted"/>